<dbReference type="Proteomes" id="UP000553632">
    <property type="component" value="Unassembled WGS sequence"/>
</dbReference>
<keyword evidence="4 5" id="KW-0472">Membrane</keyword>
<keyword evidence="8" id="KW-1185">Reference proteome</keyword>
<accession>A0A7J6UQ47</accession>
<feature type="non-terminal residue" evidence="7">
    <location>
        <position position="127"/>
    </location>
</feature>
<reference evidence="7 8" key="1">
    <citation type="submission" date="2020-04" db="EMBL/GenBank/DDBJ databases">
        <title>Perkinsus olseni comparative genomics.</title>
        <authorList>
            <person name="Bogema D.R."/>
        </authorList>
    </citation>
    <scope>NUCLEOTIDE SEQUENCE [LARGE SCALE GENOMIC DNA]</scope>
    <source>
        <strain evidence="7 8">ATCC PRA-207</strain>
    </source>
</reference>
<evidence type="ECO:0000256" key="3">
    <source>
        <dbReference type="ARBA" id="ARBA00022989"/>
    </source>
</evidence>
<evidence type="ECO:0000256" key="2">
    <source>
        <dbReference type="ARBA" id="ARBA00022692"/>
    </source>
</evidence>
<proteinExistence type="predicted"/>
<name>A0A7J6UQ47_PEROL</name>
<keyword evidence="3 5" id="KW-1133">Transmembrane helix</keyword>
<dbReference type="EMBL" id="JABANO010000578">
    <property type="protein sequence ID" value="KAF4759111.1"/>
    <property type="molecule type" value="Genomic_DNA"/>
</dbReference>
<feature type="domain" description="Major facilitator superfamily (MFS) profile" evidence="6">
    <location>
        <begin position="44"/>
        <end position="127"/>
    </location>
</feature>
<dbReference type="InterPro" id="IPR036259">
    <property type="entry name" value="MFS_trans_sf"/>
</dbReference>
<evidence type="ECO:0000256" key="1">
    <source>
        <dbReference type="ARBA" id="ARBA00004141"/>
    </source>
</evidence>
<dbReference type="GO" id="GO:0022857">
    <property type="term" value="F:transmembrane transporter activity"/>
    <property type="evidence" value="ECO:0007669"/>
    <property type="project" value="InterPro"/>
</dbReference>
<keyword evidence="2 5" id="KW-0812">Transmembrane</keyword>
<dbReference type="SUPFAM" id="SSF103473">
    <property type="entry name" value="MFS general substrate transporter"/>
    <property type="match status" value="1"/>
</dbReference>
<feature type="transmembrane region" description="Helical" evidence="5">
    <location>
        <begin position="106"/>
        <end position="126"/>
    </location>
</feature>
<comment type="caution">
    <text evidence="7">The sequence shown here is derived from an EMBL/GenBank/DDBJ whole genome shotgun (WGS) entry which is preliminary data.</text>
</comment>
<dbReference type="AlphaFoldDB" id="A0A7J6UQ47"/>
<feature type="transmembrane region" description="Helical" evidence="5">
    <location>
        <begin position="41"/>
        <end position="64"/>
    </location>
</feature>
<dbReference type="PANTHER" id="PTHR21576">
    <property type="entry name" value="UNCHARACTERIZED NODULIN-LIKE PROTEIN"/>
    <property type="match status" value="1"/>
</dbReference>
<gene>
    <name evidence="7" type="ORF">FOZ63_021037</name>
</gene>
<dbReference type="PANTHER" id="PTHR21576:SF158">
    <property type="entry name" value="RIBOSOMAL RNA-PROCESSING PROTEIN 12-LIKE CONSERVED DOMAIN-CONTAINING PROTEIN"/>
    <property type="match status" value="1"/>
</dbReference>
<evidence type="ECO:0000256" key="5">
    <source>
        <dbReference type="SAM" id="Phobius"/>
    </source>
</evidence>
<evidence type="ECO:0000259" key="6">
    <source>
        <dbReference type="PROSITE" id="PS50850"/>
    </source>
</evidence>
<protein>
    <recommendedName>
        <fullName evidence="6">Major facilitator superfamily (MFS) profile domain-containing protein</fullName>
    </recommendedName>
</protein>
<dbReference type="GO" id="GO:0016020">
    <property type="term" value="C:membrane"/>
    <property type="evidence" value="ECO:0007669"/>
    <property type="project" value="UniProtKB-SubCell"/>
</dbReference>
<evidence type="ECO:0000256" key="4">
    <source>
        <dbReference type="ARBA" id="ARBA00023136"/>
    </source>
</evidence>
<sequence length="127" mass="13420">VRSLSDPRAKSDPLLKQEPLEEILTSDRRCFKHIENGPASMLTGVFWLYFVALLTGFGGGLTVINNSAQIGLAAGLSKGAVASMVSMISIGNAAGRVISGRLSDALAVRPWALLFGLVLMIVGYLMA</sequence>
<evidence type="ECO:0000313" key="7">
    <source>
        <dbReference type="EMBL" id="KAF4759111.1"/>
    </source>
</evidence>
<feature type="non-terminal residue" evidence="7">
    <location>
        <position position="1"/>
    </location>
</feature>
<dbReference type="InterPro" id="IPR020846">
    <property type="entry name" value="MFS_dom"/>
</dbReference>
<feature type="transmembrane region" description="Helical" evidence="5">
    <location>
        <begin position="70"/>
        <end position="94"/>
    </location>
</feature>
<comment type="subcellular location">
    <subcellularLocation>
        <location evidence="1">Membrane</location>
        <topology evidence="1">Multi-pass membrane protein</topology>
    </subcellularLocation>
</comment>
<dbReference type="Gene3D" id="1.20.1250.20">
    <property type="entry name" value="MFS general substrate transporter like domains"/>
    <property type="match status" value="1"/>
</dbReference>
<organism evidence="7 8">
    <name type="scientific">Perkinsus olseni</name>
    <name type="common">Perkinsus atlanticus</name>
    <dbReference type="NCBI Taxonomy" id="32597"/>
    <lineage>
        <taxon>Eukaryota</taxon>
        <taxon>Sar</taxon>
        <taxon>Alveolata</taxon>
        <taxon>Perkinsozoa</taxon>
        <taxon>Perkinsea</taxon>
        <taxon>Perkinsida</taxon>
        <taxon>Perkinsidae</taxon>
        <taxon>Perkinsus</taxon>
    </lineage>
</organism>
<evidence type="ECO:0000313" key="8">
    <source>
        <dbReference type="Proteomes" id="UP000553632"/>
    </source>
</evidence>
<dbReference type="PROSITE" id="PS50850">
    <property type="entry name" value="MFS"/>
    <property type="match status" value="1"/>
</dbReference>